<protein>
    <submittedName>
        <fullName evidence="1">Uncharacterized protein</fullName>
    </submittedName>
</protein>
<sequence length="140" mass="15831">MLWSFVISFMKASLLISAFTTSCVFFSLPLSQIPSTWIAWHFFTQISSSTCVICLNQPQTIPDSSYTQFFSSLICTSSLMQTNSSHPVEHTFFSLCCYTFSTFNTLVSLPCKITLLYNHHTICLLFGLRIPLLSVETIMP</sequence>
<accession>A0AA36EYB4</accession>
<keyword evidence="2" id="KW-1185">Reference proteome</keyword>
<dbReference type="EMBL" id="OX597815">
    <property type="protein sequence ID" value="CAI9717769.1"/>
    <property type="molecule type" value="Genomic_DNA"/>
</dbReference>
<proteinExistence type="predicted"/>
<reference evidence="1" key="1">
    <citation type="submission" date="2023-08" db="EMBL/GenBank/DDBJ databases">
        <authorList>
            <person name="Alioto T."/>
            <person name="Alioto T."/>
            <person name="Gomez Garrido J."/>
        </authorList>
    </citation>
    <scope>NUCLEOTIDE SEQUENCE</scope>
</reference>
<evidence type="ECO:0000313" key="1">
    <source>
        <dbReference type="EMBL" id="CAI9717769.1"/>
    </source>
</evidence>
<organism evidence="1 2">
    <name type="scientific">Octopus vulgaris</name>
    <name type="common">Common octopus</name>
    <dbReference type="NCBI Taxonomy" id="6645"/>
    <lineage>
        <taxon>Eukaryota</taxon>
        <taxon>Metazoa</taxon>
        <taxon>Spiralia</taxon>
        <taxon>Lophotrochozoa</taxon>
        <taxon>Mollusca</taxon>
        <taxon>Cephalopoda</taxon>
        <taxon>Coleoidea</taxon>
        <taxon>Octopodiformes</taxon>
        <taxon>Octopoda</taxon>
        <taxon>Incirrata</taxon>
        <taxon>Octopodidae</taxon>
        <taxon>Octopus</taxon>
    </lineage>
</organism>
<gene>
    <name evidence="1" type="ORF">OCTVUL_1B029166</name>
</gene>
<dbReference type="AlphaFoldDB" id="A0AA36EYB4"/>
<name>A0AA36EYB4_OCTVU</name>
<dbReference type="Proteomes" id="UP001162480">
    <property type="component" value="Chromosome 2"/>
</dbReference>
<evidence type="ECO:0000313" key="2">
    <source>
        <dbReference type="Proteomes" id="UP001162480"/>
    </source>
</evidence>